<organism evidence="2 3">
    <name type="scientific">Priestia koreensis</name>
    <dbReference type="NCBI Taxonomy" id="284581"/>
    <lineage>
        <taxon>Bacteria</taxon>
        <taxon>Bacillati</taxon>
        <taxon>Bacillota</taxon>
        <taxon>Bacilli</taxon>
        <taxon>Bacillales</taxon>
        <taxon>Bacillaceae</taxon>
        <taxon>Priestia</taxon>
    </lineage>
</organism>
<dbReference type="OrthoDB" id="1708317at2"/>
<comment type="caution">
    <text evidence="2">The sequence shown here is derived from an EMBL/GenBank/DDBJ whole genome shotgun (WGS) entry which is preliminary data.</text>
</comment>
<protein>
    <submittedName>
        <fullName evidence="2">Uncharacterized protein</fullName>
    </submittedName>
</protein>
<dbReference type="EMBL" id="LILC01000013">
    <property type="protein sequence ID" value="KOO46590.1"/>
    <property type="molecule type" value="Genomic_DNA"/>
</dbReference>
<gene>
    <name evidence="2" type="ORF">AMD01_12280</name>
</gene>
<feature type="region of interest" description="Disordered" evidence="1">
    <location>
        <begin position="34"/>
        <end position="96"/>
    </location>
</feature>
<sequence length="169" mass="19573">MRTKALVEEAESFMTSALVEMKEQNELLLKQIKEERAKVSPRTKEAVVQQRKEISPVEHDKQQSEPVEKQNQLGSKQEKQQERPKTINVVSEPTKEDLKELLRVEENESSHTRSSLTPKEVAKLSVEEVEEVAISLQKEGLTLDEIAKYLHKGKTELELLLRFRQETRK</sequence>
<proteinExistence type="predicted"/>
<dbReference type="PATRIC" id="fig|284581.3.peg.2576"/>
<reference evidence="3" key="1">
    <citation type="submission" date="2015-08" db="EMBL/GenBank/DDBJ databases">
        <title>Fjat-14210 dsm16467.</title>
        <authorList>
            <person name="Liu B."/>
            <person name="Wang J."/>
            <person name="Zhu Y."/>
            <person name="Liu G."/>
            <person name="Chen Q."/>
            <person name="Chen Z."/>
            <person name="Lan J."/>
            <person name="Che J."/>
            <person name="Ge C."/>
            <person name="Shi H."/>
            <person name="Pan Z."/>
            <person name="Liu X."/>
        </authorList>
    </citation>
    <scope>NUCLEOTIDE SEQUENCE [LARGE SCALE GENOMIC DNA]</scope>
    <source>
        <strain evidence="3">DSM 16467</strain>
    </source>
</reference>
<dbReference type="AlphaFoldDB" id="A0A0M0L689"/>
<evidence type="ECO:0000256" key="1">
    <source>
        <dbReference type="SAM" id="MobiDB-lite"/>
    </source>
</evidence>
<keyword evidence="3" id="KW-1185">Reference proteome</keyword>
<accession>A0A0M0L689</accession>
<dbReference type="Proteomes" id="UP000037558">
    <property type="component" value="Unassembled WGS sequence"/>
</dbReference>
<feature type="compositionally biased region" description="Basic and acidic residues" evidence="1">
    <location>
        <begin position="76"/>
        <end position="85"/>
    </location>
</feature>
<dbReference type="STRING" id="284581.AMD01_12280"/>
<name>A0A0M0L689_9BACI</name>
<feature type="compositionally biased region" description="Basic and acidic residues" evidence="1">
    <location>
        <begin position="34"/>
        <end position="68"/>
    </location>
</feature>
<evidence type="ECO:0000313" key="2">
    <source>
        <dbReference type="EMBL" id="KOO46590.1"/>
    </source>
</evidence>
<evidence type="ECO:0000313" key="3">
    <source>
        <dbReference type="Proteomes" id="UP000037558"/>
    </source>
</evidence>